<sequence length="63" mass="7412">MQRIFEVFPSRVDVDSLVRKHPPKPPKNLEAFHFLIFIFSISNLCLEIHLSSQSSRQELFGKR</sequence>
<dbReference type="AlphaFoldDB" id="A0A921ZXF5"/>
<reference evidence="1" key="1">
    <citation type="submission" date="2021-01" db="EMBL/GenBank/DDBJ databases">
        <authorList>
            <person name="Lovell J.T."/>
            <person name="Bentley N."/>
            <person name="Bhattarai G."/>
            <person name="Jenkins J.W."/>
            <person name="Sreedasyam A."/>
            <person name="Alarcon Y."/>
            <person name="Bock C."/>
            <person name="Boston L."/>
            <person name="Carlson J."/>
            <person name="Cervantes K."/>
            <person name="Clermont K."/>
            <person name="Krom N."/>
            <person name="Kubenka K."/>
            <person name="Mamidi S."/>
            <person name="Mattison C."/>
            <person name="Monteros M."/>
            <person name="Pisani C."/>
            <person name="Plott C."/>
            <person name="Rajasekar S."/>
            <person name="Rhein H.S."/>
            <person name="Rohla C."/>
            <person name="Song M."/>
            <person name="Hilaire R.S."/>
            <person name="Shu S."/>
            <person name="Wells L."/>
            <person name="Wang X."/>
            <person name="Webber J."/>
            <person name="Heerema R.J."/>
            <person name="Klein P."/>
            <person name="Conner P."/>
            <person name="Grauke L."/>
            <person name="Grimwood J."/>
            <person name="Schmutz J."/>
            <person name="Randall J.J."/>
        </authorList>
    </citation>
    <scope>NUCLEOTIDE SEQUENCE</scope>
    <source>
        <tissue evidence="1">Leaf</tissue>
    </source>
</reference>
<dbReference type="Proteomes" id="UP000811246">
    <property type="component" value="Unassembled WGS sequence"/>
</dbReference>
<name>A0A921ZXF5_CARIL</name>
<evidence type="ECO:0000313" key="2">
    <source>
        <dbReference type="Proteomes" id="UP000811246"/>
    </source>
</evidence>
<proteinExistence type="predicted"/>
<evidence type="ECO:0000313" key="1">
    <source>
        <dbReference type="EMBL" id="KAG6618187.1"/>
    </source>
</evidence>
<organism evidence="1 2">
    <name type="scientific">Carya illinoinensis</name>
    <name type="common">Pecan</name>
    <dbReference type="NCBI Taxonomy" id="32201"/>
    <lineage>
        <taxon>Eukaryota</taxon>
        <taxon>Viridiplantae</taxon>
        <taxon>Streptophyta</taxon>
        <taxon>Embryophyta</taxon>
        <taxon>Tracheophyta</taxon>
        <taxon>Spermatophyta</taxon>
        <taxon>Magnoliopsida</taxon>
        <taxon>eudicotyledons</taxon>
        <taxon>Gunneridae</taxon>
        <taxon>Pentapetalae</taxon>
        <taxon>rosids</taxon>
        <taxon>fabids</taxon>
        <taxon>Fagales</taxon>
        <taxon>Juglandaceae</taxon>
        <taxon>Carya</taxon>
    </lineage>
</organism>
<gene>
    <name evidence="1" type="ORF">I3842_Q122600</name>
</gene>
<dbReference type="EMBL" id="MU229013">
    <property type="protein sequence ID" value="KAG6618187.1"/>
    <property type="molecule type" value="Genomic_DNA"/>
</dbReference>
<comment type="caution">
    <text evidence="1">The sequence shown here is derived from an EMBL/GenBank/DDBJ whole genome shotgun (WGS) entry which is preliminary data.</text>
</comment>
<accession>A0A921ZXF5</accession>
<protein>
    <submittedName>
        <fullName evidence="1">Uncharacterized protein</fullName>
    </submittedName>
</protein>